<dbReference type="PROSITE" id="PS51257">
    <property type="entry name" value="PROKAR_LIPOPROTEIN"/>
    <property type="match status" value="1"/>
</dbReference>
<reference evidence="3 4" key="1">
    <citation type="submission" date="2020-05" db="EMBL/GenBank/DDBJ databases">
        <title>Complete genome sequence of Gemmatimonas greenlandica TET16.</title>
        <authorList>
            <person name="Zeng Y."/>
        </authorList>
    </citation>
    <scope>NUCLEOTIDE SEQUENCE [LARGE SCALE GENOMIC DNA]</scope>
    <source>
        <strain evidence="3 4">TET16</strain>
    </source>
</reference>
<accession>A0A6M4J0A8</accession>
<evidence type="ECO:0000256" key="1">
    <source>
        <dbReference type="SAM" id="SignalP"/>
    </source>
</evidence>
<keyword evidence="1" id="KW-0732">Signal</keyword>
<protein>
    <submittedName>
        <fullName evidence="3">DM13 domain-containing protein</fullName>
    </submittedName>
</protein>
<dbReference type="RefSeq" id="WP_171227337.1">
    <property type="nucleotide sequence ID" value="NZ_CP053085.1"/>
</dbReference>
<dbReference type="EMBL" id="CP053085">
    <property type="protein sequence ID" value="QJR37901.1"/>
    <property type="molecule type" value="Genomic_DNA"/>
</dbReference>
<gene>
    <name evidence="3" type="ORF">HKW67_21410</name>
</gene>
<proteinExistence type="predicted"/>
<dbReference type="AlphaFoldDB" id="A0A6M4J0A8"/>
<keyword evidence="4" id="KW-1185">Reference proteome</keyword>
<evidence type="ECO:0000313" key="3">
    <source>
        <dbReference type="EMBL" id="QJR37901.1"/>
    </source>
</evidence>
<name>A0A6M4J0A8_9BACT</name>
<feature type="domain" description="DM13" evidence="2">
    <location>
        <begin position="46"/>
        <end position="148"/>
    </location>
</feature>
<evidence type="ECO:0000259" key="2">
    <source>
        <dbReference type="PROSITE" id="PS51549"/>
    </source>
</evidence>
<dbReference type="Pfam" id="PF10517">
    <property type="entry name" value="DM13"/>
    <property type="match status" value="1"/>
</dbReference>
<evidence type="ECO:0000313" key="4">
    <source>
        <dbReference type="Proteomes" id="UP000500938"/>
    </source>
</evidence>
<dbReference type="Proteomes" id="UP000500938">
    <property type="component" value="Chromosome"/>
</dbReference>
<dbReference type="InterPro" id="IPR019545">
    <property type="entry name" value="DM13_domain"/>
</dbReference>
<dbReference type="KEGG" id="ggr:HKW67_21410"/>
<dbReference type="PROSITE" id="PS51549">
    <property type="entry name" value="DM13"/>
    <property type="match status" value="1"/>
</dbReference>
<feature type="signal peptide" evidence="1">
    <location>
        <begin position="1"/>
        <end position="26"/>
    </location>
</feature>
<feature type="chain" id="PRO_5026716722" evidence="1">
    <location>
        <begin position="27"/>
        <end position="148"/>
    </location>
</feature>
<sequence length="148" mass="15386">MKRAHLHRWCLLAAATCIGSAVGCNGAVPPTAPDAVAVTPVEGPTGSGRTSAFVRTGYAVAGTATLVTENGVARLTFSSNFNIAQTPGPVVYLNTTNNANTGQPLRVGALQSRQGAQTYTFQVPPGVTYGWVLIWCDPFNVSMAHAPL</sequence>
<organism evidence="3 4">
    <name type="scientific">Gemmatimonas groenlandica</name>
    <dbReference type="NCBI Taxonomy" id="2732249"/>
    <lineage>
        <taxon>Bacteria</taxon>
        <taxon>Pseudomonadati</taxon>
        <taxon>Gemmatimonadota</taxon>
        <taxon>Gemmatimonadia</taxon>
        <taxon>Gemmatimonadales</taxon>
        <taxon>Gemmatimonadaceae</taxon>
        <taxon>Gemmatimonas</taxon>
    </lineage>
</organism>